<evidence type="ECO:0000313" key="3">
    <source>
        <dbReference type="Proteomes" id="UP000011750"/>
    </source>
</evidence>
<sequence length="368" mass="42289">MGVRDAHLFVLSIQERQVQPLRNESIDRAQQPEIWRSFVVQTGYLGDASDMGSVQNGYLNIQKTSKGDSGPRKKRPEPKTIIGLKMDLPAFQKDRNQEKWPWNYEVMIHSPNLARPKTKQLSLLGQETEENPKEAAKCSPHGKQPKGVSSVNLLSKPKALFTVVPDFEIRNPTFGNHFTCLMFAHVLDDYPKSLDHVFDDLRLEKPFDYFFRRFDVVSLVVLKVQGIKDQFQMEASRGRRHNTCVLGTWNWLYFEENKFKTPMKLDQTEVFMSDNASPTVRVIPSDHSVHADHNFPLDRADQTMHGPVATLRPGPCVDRSHRCDQIRVDRSQRCDLIRVDRSLCCDLVHVRTGRTVSTWYVLGSVAMR</sequence>
<organism evidence="2 3">
    <name type="scientific">Brassica campestris</name>
    <name type="common">Field mustard</name>
    <dbReference type="NCBI Taxonomy" id="3711"/>
    <lineage>
        <taxon>Eukaryota</taxon>
        <taxon>Viridiplantae</taxon>
        <taxon>Streptophyta</taxon>
        <taxon>Embryophyta</taxon>
        <taxon>Tracheophyta</taxon>
        <taxon>Spermatophyta</taxon>
        <taxon>Magnoliopsida</taxon>
        <taxon>eudicotyledons</taxon>
        <taxon>Gunneridae</taxon>
        <taxon>Pentapetalae</taxon>
        <taxon>rosids</taxon>
        <taxon>malvids</taxon>
        <taxon>Brassicales</taxon>
        <taxon>Brassicaceae</taxon>
        <taxon>Brassiceae</taxon>
        <taxon>Brassica</taxon>
    </lineage>
</organism>
<name>M4F5L7_BRACM</name>
<proteinExistence type="predicted"/>
<dbReference type="Proteomes" id="UP000011750">
    <property type="component" value="Chromosome A02"/>
</dbReference>
<reference evidence="2" key="3">
    <citation type="submission" date="2023-03" db="UniProtKB">
        <authorList>
            <consortium name="EnsemblPlants"/>
        </authorList>
    </citation>
    <scope>IDENTIFICATION</scope>
    <source>
        <strain evidence="2">cv. Chiifu-401-42</strain>
    </source>
</reference>
<evidence type="ECO:0000313" key="2">
    <source>
        <dbReference type="EnsemblPlants" id="Bra036373.1-P"/>
    </source>
</evidence>
<reference evidence="2 3" key="2">
    <citation type="journal article" date="2018" name="Hortic Res">
        <title>Improved Brassica rapa reference genome by single-molecule sequencing and chromosome conformation capture technologies.</title>
        <authorList>
            <person name="Zhang L."/>
            <person name="Cai X."/>
            <person name="Wu J."/>
            <person name="Liu M."/>
            <person name="Grob S."/>
            <person name="Cheng F."/>
            <person name="Liang J."/>
            <person name="Cai C."/>
            <person name="Liu Z."/>
            <person name="Liu B."/>
            <person name="Wang F."/>
            <person name="Li S."/>
            <person name="Liu F."/>
            <person name="Li X."/>
            <person name="Cheng L."/>
            <person name="Yang W."/>
            <person name="Li M.H."/>
            <person name="Grossniklaus U."/>
            <person name="Zheng H."/>
            <person name="Wang X."/>
        </authorList>
    </citation>
    <scope>NUCLEOTIDE SEQUENCE [LARGE SCALE GENOMIC DNA]</scope>
    <source>
        <strain evidence="2 3">cv. Chiifu-401-42</strain>
    </source>
</reference>
<dbReference type="InParanoid" id="M4F5L7"/>
<keyword evidence="3" id="KW-1185">Reference proteome</keyword>
<feature type="region of interest" description="Disordered" evidence="1">
    <location>
        <begin position="127"/>
        <end position="149"/>
    </location>
</feature>
<accession>M4F5L7</accession>
<dbReference type="EnsemblPlants" id="Bra036373.1">
    <property type="protein sequence ID" value="Bra036373.1-P"/>
    <property type="gene ID" value="Bra036373"/>
</dbReference>
<dbReference type="AlphaFoldDB" id="M4F5L7"/>
<dbReference type="Gramene" id="Bra036373.1">
    <property type="protein sequence ID" value="Bra036373.1-P"/>
    <property type="gene ID" value="Bra036373"/>
</dbReference>
<reference evidence="2 3" key="1">
    <citation type="journal article" date="2011" name="Nat. Genet.">
        <title>The genome of the mesopolyploid crop species Brassica rapa.</title>
        <authorList>
            <consortium name="Brassica rapa Genome Sequencing Project Consortium"/>
            <person name="Wang X."/>
            <person name="Wang H."/>
            <person name="Wang J."/>
            <person name="Sun R."/>
            <person name="Wu J."/>
            <person name="Liu S."/>
            <person name="Bai Y."/>
            <person name="Mun J.H."/>
            <person name="Bancroft I."/>
            <person name="Cheng F."/>
            <person name="Huang S."/>
            <person name="Li X."/>
            <person name="Hua W."/>
            <person name="Wang J."/>
            <person name="Wang X."/>
            <person name="Freeling M."/>
            <person name="Pires J.C."/>
            <person name="Paterson A.H."/>
            <person name="Chalhoub B."/>
            <person name="Wang B."/>
            <person name="Hayward A."/>
            <person name="Sharpe A.G."/>
            <person name="Park B.S."/>
            <person name="Weisshaar B."/>
            <person name="Liu B."/>
            <person name="Li B."/>
            <person name="Liu B."/>
            <person name="Tong C."/>
            <person name="Song C."/>
            <person name="Duran C."/>
            <person name="Peng C."/>
            <person name="Geng C."/>
            <person name="Koh C."/>
            <person name="Lin C."/>
            <person name="Edwards D."/>
            <person name="Mu D."/>
            <person name="Shen D."/>
            <person name="Soumpourou E."/>
            <person name="Li F."/>
            <person name="Fraser F."/>
            <person name="Conant G."/>
            <person name="Lassalle G."/>
            <person name="King G.J."/>
            <person name="Bonnema G."/>
            <person name="Tang H."/>
            <person name="Wang H."/>
            <person name="Belcram H."/>
            <person name="Zhou H."/>
            <person name="Hirakawa H."/>
            <person name="Abe H."/>
            <person name="Guo H."/>
            <person name="Wang H."/>
            <person name="Jin H."/>
            <person name="Parkin I.A."/>
            <person name="Batley J."/>
            <person name="Kim J.S."/>
            <person name="Just J."/>
            <person name="Li J."/>
            <person name="Xu J."/>
            <person name="Deng J."/>
            <person name="Kim J.A."/>
            <person name="Li J."/>
            <person name="Yu J."/>
            <person name="Meng J."/>
            <person name="Wang J."/>
            <person name="Min J."/>
            <person name="Poulain J."/>
            <person name="Wang J."/>
            <person name="Hatakeyama K."/>
            <person name="Wu K."/>
            <person name="Wang L."/>
            <person name="Fang L."/>
            <person name="Trick M."/>
            <person name="Links M.G."/>
            <person name="Zhao M."/>
            <person name="Jin M."/>
            <person name="Ramchiary N."/>
            <person name="Drou N."/>
            <person name="Berkman P.J."/>
            <person name="Cai Q."/>
            <person name="Huang Q."/>
            <person name="Li R."/>
            <person name="Tabata S."/>
            <person name="Cheng S."/>
            <person name="Zhang S."/>
            <person name="Zhang S."/>
            <person name="Huang S."/>
            <person name="Sato S."/>
            <person name="Sun S."/>
            <person name="Kwon S.J."/>
            <person name="Choi S.R."/>
            <person name="Lee T.H."/>
            <person name="Fan W."/>
            <person name="Zhao X."/>
            <person name="Tan X."/>
            <person name="Xu X."/>
            <person name="Wang Y."/>
            <person name="Qiu Y."/>
            <person name="Yin Y."/>
            <person name="Li Y."/>
            <person name="Du Y."/>
            <person name="Liao Y."/>
            <person name="Lim Y."/>
            <person name="Narusaka Y."/>
            <person name="Wang Y."/>
            <person name="Wang Z."/>
            <person name="Li Z."/>
            <person name="Wang Z."/>
            <person name="Xiong Z."/>
            <person name="Zhang Z."/>
        </authorList>
    </citation>
    <scope>NUCLEOTIDE SEQUENCE [LARGE SCALE GENOMIC DNA]</scope>
    <source>
        <strain evidence="2 3">cv. Chiifu-401-42</strain>
    </source>
</reference>
<protein>
    <submittedName>
        <fullName evidence="2">Uncharacterized protein</fullName>
    </submittedName>
</protein>
<evidence type="ECO:0000256" key="1">
    <source>
        <dbReference type="SAM" id="MobiDB-lite"/>
    </source>
</evidence>
<dbReference type="HOGENOM" id="CLU_753066_0_0_1"/>